<dbReference type="InterPro" id="IPR023996">
    <property type="entry name" value="TonB-dep_OMP_SusC/RagA"/>
</dbReference>
<dbReference type="SUPFAM" id="SSF56935">
    <property type="entry name" value="Porins"/>
    <property type="match status" value="1"/>
</dbReference>
<dbReference type="EMBL" id="CP119311">
    <property type="protein sequence ID" value="WEK38315.1"/>
    <property type="molecule type" value="Genomic_DNA"/>
</dbReference>
<reference evidence="2" key="1">
    <citation type="submission" date="2023-03" db="EMBL/GenBank/DDBJ databases">
        <title>Andean soil-derived lignocellulolytic bacterial consortium as a source of novel taxa and putative plastic-active enzymes.</title>
        <authorList>
            <person name="Diaz-Garcia L."/>
            <person name="Chuvochina M."/>
            <person name="Feuerriegel G."/>
            <person name="Bunk B."/>
            <person name="Sproer C."/>
            <person name="Streit W.R."/>
            <person name="Rodriguez L.M."/>
            <person name="Overmann J."/>
            <person name="Jimenez D.J."/>
        </authorList>
    </citation>
    <scope>NUCLEOTIDE SEQUENCE</scope>
    <source>
        <strain evidence="2">MAG 7</strain>
    </source>
</reference>
<dbReference type="Pfam" id="PF07715">
    <property type="entry name" value="Plug"/>
    <property type="match status" value="1"/>
</dbReference>
<dbReference type="InterPro" id="IPR012910">
    <property type="entry name" value="Plug_dom"/>
</dbReference>
<dbReference type="Pfam" id="PF13715">
    <property type="entry name" value="CarbopepD_reg_2"/>
    <property type="match status" value="1"/>
</dbReference>
<proteinExistence type="predicted"/>
<name>A0AAJ6BI06_9BACT</name>
<dbReference type="FunFam" id="2.170.130.10:FF:000003">
    <property type="entry name" value="SusC/RagA family TonB-linked outer membrane protein"/>
    <property type="match status" value="1"/>
</dbReference>
<dbReference type="InterPro" id="IPR008969">
    <property type="entry name" value="CarboxyPept-like_regulatory"/>
</dbReference>
<sequence>MKKKLLFFLFLLMLYGTGWGQELSIQSQLIDTIDRQPLVGVGIGIKGSAKVTLTNKEGRFTLTASPQDILVFSYIGYQTREIAARLVAGMPAIEMVRKDQKLAEVVVVGYGVQRKVSSVGSITAASGNELLSNGNMNSVSEALQGRLNGVVAINSTGKPGSNTAAIYIRGKASWNTVSPLVLVDGIERNMNDIDMNEIESVSVLKDASATAVYGVRGANGVILVTTKRGTNQRAKVSFTAGLGLKQPTARLKWADYVTSMDMWNEAAANDKQWDKLIPQSTIDAWENAYATGNYGPYNEVFPEVDWYKEMLRKVGISQNYNLNVRGGSEKMNYFFSIGSQNDGDIYKIEKQKDFDPRNYFKRYNWRSNFDFKVSRSTVVSINVAGKMGYINETGGLQNYTFIIQAPRNVFPIKYSNGYWGDSEELGYNILSNVSERGQRIEKQYQGWYDFSIKQKLDGLVKGLSAKVAVSYNQFSGTESLLYKGGIQGRTELESRTNVIRYFKKYDYANPIIGADGQITYPLIREVRLPNVQTSEDLPVQASYDNLIAAGRRLYYELSLGYDRKFGDHRVTGLALVNRQVIENKVSGANKMEFPAYTEDWVSRVTYGWKDRYLAELNMSYTGSEKFAPGKRFGFFPSFSAGWRVSEEPFIRKFAEDYLTNLKIRYSYGKVGSDFGAPRFNYIQLYNSSGNIVLGNTQAVNFGPLYTEGSTANPYSTWEIALKQNIGVELELWNKLEMTLDLFDEQRTGILMTPRTTASWFGTGLPSINMGATKNHGLELGLGWTDRLSSGLRYWAKLNVALSENRIVDRDDPSDLAAHLKDAGKPIDWQSRYLAVGNYGSIDDVYNYAQTAIAGATPGGIIPGDLVYIDYNGDGIIEANDRVAVAEKNYPLTTYALDLGFSYKGFEVGAMLYAPLGVYKLQFDQFLWDFPVSTVKAQPNTLDRWTPETANSSGVIRPATHFVRNHNNVQSTFKYSDYSYLRLKNVRISYDLPRNLLDPISMSNCQVYITGNNLLTWSKVDSRVDPETGVAENYPIVRTYTIGIRASF</sequence>
<dbReference type="NCBIfam" id="TIGR04056">
    <property type="entry name" value="OMP_RagA_SusC"/>
    <property type="match status" value="1"/>
</dbReference>
<protein>
    <submittedName>
        <fullName evidence="2">TonB-dependent receptor</fullName>
    </submittedName>
</protein>
<evidence type="ECO:0000313" key="2">
    <source>
        <dbReference type="EMBL" id="WEK38315.1"/>
    </source>
</evidence>
<dbReference type="AlphaFoldDB" id="A0AAJ6BI06"/>
<dbReference type="Gene3D" id="2.170.130.10">
    <property type="entry name" value="TonB-dependent receptor, plug domain"/>
    <property type="match status" value="1"/>
</dbReference>
<organism evidence="2 3">
    <name type="scientific">Candidatus Pseudobacter hemicellulosilyticus</name>
    <dbReference type="NCBI Taxonomy" id="3121375"/>
    <lineage>
        <taxon>Bacteria</taxon>
        <taxon>Pseudomonadati</taxon>
        <taxon>Bacteroidota</taxon>
        <taxon>Chitinophagia</taxon>
        <taxon>Chitinophagales</taxon>
        <taxon>Chitinophagaceae</taxon>
        <taxon>Pseudobacter</taxon>
    </lineage>
</organism>
<dbReference type="Proteomes" id="UP001220610">
    <property type="component" value="Chromosome"/>
</dbReference>
<dbReference type="InterPro" id="IPR023997">
    <property type="entry name" value="TonB-dep_OMP_SusC/RagA_CS"/>
</dbReference>
<keyword evidence="2" id="KW-0675">Receptor</keyword>
<evidence type="ECO:0000313" key="3">
    <source>
        <dbReference type="Proteomes" id="UP001220610"/>
    </source>
</evidence>
<feature type="domain" description="TonB-dependent receptor plug" evidence="1">
    <location>
        <begin position="117"/>
        <end position="221"/>
    </location>
</feature>
<dbReference type="SUPFAM" id="SSF49464">
    <property type="entry name" value="Carboxypeptidase regulatory domain-like"/>
    <property type="match status" value="1"/>
</dbReference>
<accession>A0AAJ6BI06</accession>
<dbReference type="NCBIfam" id="TIGR04057">
    <property type="entry name" value="SusC_RagA_signa"/>
    <property type="match status" value="1"/>
</dbReference>
<evidence type="ECO:0000259" key="1">
    <source>
        <dbReference type="Pfam" id="PF07715"/>
    </source>
</evidence>
<dbReference type="InterPro" id="IPR037066">
    <property type="entry name" value="Plug_dom_sf"/>
</dbReference>
<gene>
    <name evidence="2" type="ORF">P0Y53_12480</name>
</gene>